<protein>
    <submittedName>
        <fullName evidence="2">Unannotated protein</fullName>
    </submittedName>
</protein>
<evidence type="ECO:0000313" key="3">
    <source>
        <dbReference type="EMBL" id="CAB4953019.1"/>
    </source>
</evidence>
<dbReference type="NCBIfam" id="NF041414">
    <property type="entry name" value="ArsI_CadI_VOC"/>
    <property type="match status" value="1"/>
</dbReference>
<dbReference type="InterPro" id="IPR049789">
    <property type="entry name" value="ArsI/CadI-like"/>
</dbReference>
<reference evidence="2" key="1">
    <citation type="submission" date="2020-05" db="EMBL/GenBank/DDBJ databases">
        <authorList>
            <person name="Chiriac C."/>
            <person name="Salcher M."/>
            <person name="Ghai R."/>
            <person name="Kavagutti S V."/>
        </authorList>
    </citation>
    <scope>NUCLEOTIDE SEQUENCE</scope>
</reference>
<accession>A0A6J7F9T9</accession>
<evidence type="ECO:0000259" key="1">
    <source>
        <dbReference type="PROSITE" id="PS51819"/>
    </source>
</evidence>
<dbReference type="SUPFAM" id="SSF54593">
    <property type="entry name" value="Glyoxalase/Bleomycin resistance protein/Dihydroxybiphenyl dioxygenase"/>
    <property type="match status" value="1"/>
</dbReference>
<dbReference type="PANTHER" id="PTHR41294">
    <property type="entry name" value="CADMIUM-INDUCED PROTEIN CADI"/>
    <property type="match status" value="1"/>
</dbReference>
<name>A0A6J7F9T9_9ZZZZ</name>
<dbReference type="InterPro" id="IPR004360">
    <property type="entry name" value="Glyas_Fos-R_dOase_dom"/>
</dbReference>
<proteinExistence type="predicted"/>
<dbReference type="InterPro" id="IPR052393">
    <property type="entry name" value="Cadmium-induced_rsp"/>
</dbReference>
<sequence length="137" mass="15448">MSRVQLALNVSNLDDAIEFYSKMFNATPAKVRDGYANFAIADPPLKLVLIETPRDEHAEYQHINHLGVELESSELVEKSIARFEQLGLVESVEKDSTCCYAVQDKVWMQSPDGAPWEYYTVLSDASTFHATIDQKCC</sequence>
<evidence type="ECO:0000313" key="2">
    <source>
        <dbReference type="EMBL" id="CAB4890354.1"/>
    </source>
</evidence>
<dbReference type="EMBL" id="CAFBNR010000002">
    <property type="protein sequence ID" value="CAB4953019.1"/>
    <property type="molecule type" value="Genomic_DNA"/>
</dbReference>
<dbReference type="InterPro" id="IPR037523">
    <property type="entry name" value="VOC_core"/>
</dbReference>
<dbReference type="AlphaFoldDB" id="A0A6J7F9T9"/>
<dbReference type="PANTHER" id="PTHR41294:SF1">
    <property type="entry name" value="CADMIUM-INDUCED PROTEIN CADI"/>
    <property type="match status" value="1"/>
</dbReference>
<feature type="domain" description="VOC" evidence="1">
    <location>
        <begin position="2"/>
        <end position="121"/>
    </location>
</feature>
<organism evidence="2">
    <name type="scientific">freshwater metagenome</name>
    <dbReference type="NCBI Taxonomy" id="449393"/>
    <lineage>
        <taxon>unclassified sequences</taxon>
        <taxon>metagenomes</taxon>
        <taxon>ecological metagenomes</taxon>
    </lineage>
</organism>
<dbReference type="GO" id="GO:0046686">
    <property type="term" value="P:response to cadmium ion"/>
    <property type="evidence" value="ECO:0007669"/>
    <property type="project" value="TreeGrafter"/>
</dbReference>
<dbReference type="Gene3D" id="3.10.180.10">
    <property type="entry name" value="2,3-Dihydroxybiphenyl 1,2-Dioxygenase, domain 1"/>
    <property type="match status" value="1"/>
</dbReference>
<dbReference type="EMBL" id="CAFBMJ010000001">
    <property type="protein sequence ID" value="CAB4890354.1"/>
    <property type="molecule type" value="Genomic_DNA"/>
</dbReference>
<dbReference type="Pfam" id="PF00903">
    <property type="entry name" value="Glyoxalase"/>
    <property type="match status" value="1"/>
</dbReference>
<dbReference type="InterPro" id="IPR029068">
    <property type="entry name" value="Glyas_Bleomycin-R_OHBP_Dase"/>
</dbReference>
<dbReference type="PROSITE" id="PS51819">
    <property type="entry name" value="VOC"/>
    <property type="match status" value="1"/>
</dbReference>
<gene>
    <name evidence="2" type="ORF">UFOPK3573_00021</name>
    <name evidence="3" type="ORF">UFOPK3879_00067</name>
</gene>